<dbReference type="PANTHER" id="PTHR30294">
    <property type="entry name" value="MEMBRANE COMPONENT OF ABC TRANSPORTER YHHJ-RELATED"/>
    <property type="match status" value="1"/>
</dbReference>
<comment type="subcellular location">
    <subcellularLocation>
        <location evidence="1">Cell membrane</location>
        <topology evidence="1">Multi-pass membrane protein</topology>
    </subcellularLocation>
</comment>
<dbReference type="GO" id="GO:0005886">
    <property type="term" value="C:plasma membrane"/>
    <property type="evidence" value="ECO:0007669"/>
    <property type="project" value="UniProtKB-SubCell"/>
</dbReference>
<dbReference type="InterPro" id="IPR051449">
    <property type="entry name" value="ABC-2_transporter_component"/>
</dbReference>
<evidence type="ECO:0000256" key="1">
    <source>
        <dbReference type="ARBA" id="ARBA00004651"/>
    </source>
</evidence>
<reference evidence="6" key="2">
    <citation type="submission" date="2021-09" db="EMBL/GenBank/DDBJ databases">
        <authorList>
            <person name="Gilroy R."/>
        </authorList>
    </citation>
    <scope>NUCLEOTIDE SEQUENCE</scope>
    <source>
        <strain evidence="6">4100</strain>
    </source>
</reference>
<keyword evidence="3" id="KW-0812">Transmembrane</keyword>
<dbReference type="Gene3D" id="3.40.190.10">
    <property type="entry name" value="Periplasmic binding protein-like II"/>
    <property type="match status" value="1"/>
</dbReference>
<keyword evidence="4" id="KW-1133">Transmembrane helix</keyword>
<organism evidence="6 7">
    <name type="scientific">Candidatus Amulumruptor caecigallinarius</name>
    <dbReference type="NCBI Taxonomy" id="2109911"/>
    <lineage>
        <taxon>Bacteria</taxon>
        <taxon>Pseudomonadati</taxon>
        <taxon>Bacteroidota</taxon>
        <taxon>Bacteroidia</taxon>
        <taxon>Bacteroidales</taxon>
        <taxon>Muribaculaceae</taxon>
        <taxon>Candidatus Amulumruptor</taxon>
    </lineage>
</organism>
<evidence type="ECO:0000256" key="3">
    <source>
        <dbReference type="ARBA" id="ARBA00022692"/>
    </source>
</evidence>
<dbReference type="AlphaFoldDB" id="A0A4Q0UBI8"/>
<protein>
    <submittedName>
        <fullName evidence="6">ABC transporter permease</fullName>
    </submittedName>
</protein>
<name>A0A4Q0UBI8_9BACT</name>
<evidence type="ECO:0000313" key="7">
    <source>
        <dbReference type="Proteomes" id="UP000711407"/>
    </source>
</evidence>
<keyword evidence="2" id="KW-1003">Cell membrane</keyword>
<comment type="caution">
    <text evidence="6">The sequence shown here is derived from an EMBL/GenBank/DDBJ whole genome shotgun (WGS) entry which is preliminary data.</text>
</comment>
<evidence type="ECO:0000256" key="4">
    <source>
        <dbReference type="ARBA" id="ARBA00022989"/>
    </source>
</evidence>
<evidence type="ECO:0000256" key="2">
    <source>
        <dbReference type="ARBA" id="ARBA00022475"/>
    </source>
</evidence>
<proteinExistence type="predicted"/>
<dbReference type="GO" id="GO:0140359">
    <property type="term" value="F:ABC-type transporter activity"/>
    <property type="evidence" value="ECO:0007669"/>
    <property type="project" value="InterPro"/>
</dbReference>
<keyword evidence="5" id="KW-0472">Membrane</keyword>
<evidence type="ECO:0000313" key="6">
    <source>
        <dbReference type="EMBL" id="HJE39037.1"/>
    </source>
</evidence>
<dbReference type="SUPFAM" id="SSF53850">
    <property type="entry name" value="Periplasmic binding protein-like II"/>
    <property type="match status" value="1"/>
</dbReference>
<reference evidence="6" key="1">
    <citation type="journal article" date="2021" name="PeerJ">
        <title>Extensive microbial diversity within the chicken gut microbiome revealed by metagenomics and culture.</title>
        <authorList>
            <person name="Gilroy R."/>
            <person name="Ravi A."/>
            <person name="Getino M."/>
            <person name="Pursley I."/>
            <person name="Horton D.L."/>
            <person name="Alikhan N.F."/>
            <person name="Baker D."/>
            <person name="Gharbi K."/>
            <person name="Hall N."/>
            <person name="Watson M."/>
            <person name="Adriaenssens E.M."/>
            <person name="Foster-Nyarko E."/>
            <person name="Jarju S."/>
            <person name="Secka A."/>
            <person name="Antonio M."/>
            <person name="Oren A."/>
            <person name="Chaudhuri R.R."/>
            <person name="La Ragione R."/>
            <person name="Hildebrand F."/>
            <person name="Pallen M.J."/>
        </authorList>
    </citation>
    <scope>NUCLEOTIDE SEQUENCE</scope>
    <source>
        <strain evidence="6">4100</strain>
    </source>
</reference>
<dbReference type="PANTHER" id="PTHR30294:SF29">
    <property type="entry name" value="MULTIDRUG ABC TRANSPORTER PERMEASE YBHS-RELATED"/>
    <property type="match status" value="1"/>
</dbReference>
<gene>
    <name evidence="6" type="ORF">K8V47_04695</name>
</gene>
<dbReference type="Pfam" id="PF12698">
    <property type="entry name" value="ABC2_membrane_3"/>
    <property type="match status" value="1"/>
</dbReference>
<sequence>MNQISLIIQREFIERVSKKSFIIVTILMPLLMLLLSVLPALMMQFSSSDGRNIVVVDETGVIAPDLHDTEDVTFSRSAQVLDSALTMKDVAGILYIPSTAVENTSGIAYYSNGPVSMNVEGELQAQLNDIIESRRIERSNIENLRQVMDDIHSDVQLLTFRNDTDELSQESSALSFVLGIGLALVLYMFLLLYGQMVMSSIIEEKNNRVLELVVTSVKPVHLMLGKIFGIASVAVVQILIWMALLCCISAFVIPATLPTEMMSEVSAVQAGTFDAATSQYDADFVNTVATLGSVGYIFNMLFVMLLFLVAGFLFYAAIFAAIGSAVENVQDASQLSFVAMVPIILGLVLSFSAVQDPQSGLAVACSYIPLTSPMVMMARLPFGIAAWEVILSLVILVASFLFTAWLAGKIYRVGIFMYGKKPTLKDLWHWSRQA</sequence>
<dbReference type="EMBL" id="DYXT01000027">
    <property type="protein sequence ID" value="HJE39037.1"/>
    <property type="molecule type" value="Genomic_DNA"/>
</dbReference>
<evidence type="ECO:0000256" key="5">
    <source>
        <dbReference type="ARBA" id="ARBA00023136"/>
    </source>
</evidence>
<accession>A0A4Q0UBI8</accession>
<dbReference type="Proteomes" id="UP000711407">
    <property type="component" value="Unassembled WGS sequence"/>
</dbReference>
<dbReference type="InterPro" id="IPR013525">
    <property type="entry name" value="ABC2_TM"/>
</dbReference>